<evidence type="ECO:0000256" key="5">
    <source>
        <dbReference type="SAM" id="Phobius"/>
    </source>
</evidence>
<dbReference type="AlphaFoldDB" id="A0A1L0BTC0"/>
<feature type="transmembrane region" description="Helical" evidence="5">
    <location>
        <begin position="198"/>
        <end position="214"/>
    </location>
</feature>
<dbReference type="EMBL" id="FPLD01000066">
    <property type="protein sequence ID" value="SGZ02730.1"/>
    <property type="molecule type" value="Genomic_DNA"/>
</dbReference>
<comment type="subcellular location">
    <subcellularLocation>
        <location evidence="1">Membrane</location>
        <topology evidence="1">Multi-pass membrane protein</topology>
    </subcellularLocation>
</comment>
<feature type="domain" description="Protein glycosylation ligase" evidence="8">
    <location>
        <begin position="161"/>
        <end position="186"/>
    </location>
</feature>
<feature type="domain" description="O-antigen ligase-related" evidence="6">
    <location>
        <begin position="204"/>
        <end position="355"/>
    </location>
</feature>
<evidence type="ECO:0000256" key="1">
    <source>
        <dbReference type="ARBA" id="ARBA00004141"/>
    </source>
</evidence>
<evidence type="ECO:0000259" key="8">
    <source>
        <dbReference type="Pfam" id="PF15864"/>
    </source>
</evidence>
<feature type="transmembrane region" description="Helical" evidence="5">
    <location>
        <begin position="370"/>
        <end position="388"/>
    </location>
</feature>
<dbReference type="GO" id="GO:0016020">
    <property type="term" value="C:membrane"/>
    <property type="evidence" value="ECO:0007669"/>
    <property type="project" value="UniProtKB-SubCell"/>
</dbReference>
<dbReference type="OrthoDB" id="5596698at2"/>
<feature type="transmembrane region" description="Helical" evidence="5">
    <location>
        <begin position="123"/>
        <end position="145"/>
    </location>
</feature>
<sequence length="569" mass="64064">MNLTTLKKGFFITFAVYMLIGMHYFQHNGGGSGLHLPFNAIGWMFISTLIGIGLWQATLQAKLVYSQMSLLFIAATLVMLLPVLYADPIVAGLSYTRLFGLVGGLLFFVALQQLQLAQQQRLTLLYLILGAVFIEALFSLVQYYLLPVNNTLGYHKSANRPYGIFQQPNVSASFLTTGIALALYLLTQTKLDEKKKRLFCYITTFMAIIPVVLLQSRTGYLSLLIAPALMLPWVWQQLRESEQSESLLIWLVCSVIAVAIGAYSLETANKVARSAAALTDPGARVPIYLHGLAMWLEKPFLGWGYGSFEVAYLNSYSQALSQGLALPGSPENLDHPHNELLYWGIEGGLVALAGIALLMIGFLRIIVKQPLWQAMALLGLVFPLVLHSQTEYPFYHAVVHWVVFLTLVWYICSRYSNTKTIKFSYTFLLRTLALFIPLVTGLFMLTTLHTNKLLTQYERSDRSNITPLTKVVNPVAWITRLEFNTMMYRLQIVIYNNDIAELNHYMDWAAEISQKTPRANIYINWSRALAKLGKKEESAILLKQTVLLYPTNKLVQKFAASQANTTQPQ</sequence>
<accession>A0A1L0BTC0</accession>
<feature type="transmembrane region" description="Helical" evidence="5">
    <location>
        <begin position="424"/>
        <end position="445"/>
    </location>
</feature>
<dbReference type="InterPro" id="IPR031726">
    <property type="entry name" value="PglL_A"/>
</dbReference>
<name>A0A1L0BTC0_9GAMM</name>
<feature type="transmembrane region" description="Helical" evidence="5">
    <location>
        <begin position="92"/>
        <end position="111"/>
    </location>
</feature>
<dbReference type="Pfam" id="PF04932">
    <property type="entry name" value="Wzy_C"/>
    <property type="match status" value="1"/>
</dbReference>
<proteinExistence type="predicted"/>
<keyword evidence="3 5" id="KW-1133">Transmembrane helix</keyword>
<feature type="transmembrane region" description="Helical" evidence="5">
    <location>
        <begin position="340"/>
        <end position="363"/>
    </location>
</feature>
<feature type="transmembrane region" description="Helical" evidence="5">
    <location>
        <begin position="247"/>
        <end position="265"/>
    </location>
</feature>
<feature type="transmembrane region" description="Helical" evidence="5">
    <location>
        <begin position="9"/>
        <end position="26"/>
    </location>
</feature>
<dbReference type="InterPro" id="IPR007016">
    <property type="entry name" value="O-antigen_ligase-rel_domated"/>
</dbReference>
<evidence type="ECO:0000256" key="2">
    <source>
        <dbReference type="ARBA" id="ARBA00022692"/>
    </source>
</evidence>
<evidence type="ECO:0000256" key="4">
    <source>
        <dbReference type="ARBA" id="ARBA00023136"/>
    </source>
</evidence>
<feature type="transmembrane region" description="Helical" evidence="5">
    <location>
        <begin position="220"/>
        <end position="235"/>
    </location>
</feature>
<dbReference type="InterPro" id="IPR051533">
    <property type="entry name" value="WaaL-like"/>
</dbReference>
<gene>
    <name evidence="9" type="ORF">NVI5450_2592</name>
</gene>
<dbReference type="PANTHER" id="PTHR37422:SF21">
    <property type="entry name" value="EXOQ-LIKE PROTEIN"/>
    <property type="match status" value="1"/>
</dbReference>
<feature type="transmembrane region" description="Helical" evidence="5">
    <location>
        <begin position="165"/>
        <end position="186"/>
    </location>
</feature>
<feature type="transmembrane region" description="Helical" evidence="5">
    <location>
        <begin position="38"/>
        <end position="57"/>
    </location>
</feature>
<dbReference type="PANTHER" id="PTHR37422">
    <property type="entry name" value="TEICHURONIC ACID BIOSYNTHESIS PROTEIN TUAE"/>
    <property type="match status" value="1"/>
</dbReference>
<evidence type="ECO:0000313" key="10">
    <source>
        <dbReference type="Proteomes" id="UP000183794"/>
    </source>
</evidence>
<reference evidence="9 10" key="1">
    <citation type="submission" date="2016-11" db="EMBL/GenBank/DDBJ databases">
        <authorList>
            <person name="Jaros S."/>
            <person name="Januszkiewicz K."/>
            <person name="Wedrychowicz H."/>
        </authorList>
    </citation>
    <scope>NUCLEOTIDE SEQUENCE [LARGE SCALE GENOMIC DNA]</scope>
    <source>
        <strain evidence="9">NVI 5450</strain>
    </source>
</reference>
<evidence type="ECO:0000259" key="7">
    <source>
        <dbReference type="Pfam" id="PF11846"/>
    </source>
</evidence>
<evidence type="ECO:0000313" key="9">
    <source>
        <dbReference type="EMBL" id="SGZ02730.1"/>
    </source>
</evidence>
<protein>
    <submittedName>
        <fullName evidence="9">Probable transcriptional regulator SyrB</fullName>
    </submittedName>
</protein>
<dbReference type="Proteomes" id="UP000183794">
    <property type="component" value="Unassembled WGS sequence"/>
</dbReference>
<evidence type="ECO:0000259" key="6">
    <source>
        <dbReference type="Pfam" id="PF04932"/>
    </source>
</evidence>
<dbReference type="Pfam" id="PF11846">
    <property type="entry name" value="Wzy_C_2"/>
    <property type="match status" value="1"/>
</dbReference>
<dbReference type="InterPro" id="IPR021797">
    <property type="entry name" value="Wzy_C_2"/>
</dbReference>
<dbReference type="Pfam" id="PF15864">
    <property type="entry name" value="PglL_A"/>
    <property type="match status" value="1"/>
</dbReference>
<organism evidence="9 10">
    <name type="scientific">Moritella viscosa</name>
    <dbReference type="NCBI Taxonomy" id="80854"/>
    <lineage>
        <taxon>Bacteria</taxon>
        <taxon>Pseudomonadati</taxon>
        <taxon>Pseudomonadota</taxon>
        <taxon>Gammaproteobacteria</taxon>
        <taxon>Alteromonadales</taxon>
        <taxon>Moritellaceae</taxon>
        <taxon>Moritella</taxon>
    </lineage>
</organism>
<keyword evidence="2 5" id="KW-0812">Transmembrane</keyword>
<feature type="transmembrane region" description="Helical" evidence="5">
    <location>
        <begin position="69"/>
        <end position="86"/>
    </location>
</feature>
<feature type="transmembrane region" description="Helical" evidence="5">
    <location>
        <begin position="394"/>
        <end position="412"/>
    </location>
</feature>
<feature type="domain" description="Virulence factor membrane-bound polymerase C-terminal" evidence="7">
    <location>
        <begin position="375"/>
        <end position="556"/>
    </location>
</feature>
<keyword evidence="4 5" id="KW-0472">Membrane</keyword>
<evidence type="ECO:0000256" key="3">
    <source>
        <dbReference type="ARBA" id="ARBA00022989"/>
    </source>
</evidence>
<dbReference type="RefSeq" id="WP_075518255.1">
    <property type="nucleotide sequence ID" value="NZ_FPLD01000066.1"/>
</dbReference>